<keyword evidence="2" id="KW-0812">Transmembrane</keyword>
<feature type="transmembrane region" description="Helical" evidence="2">
    <location>
        <begin position="277"/>
        <end position="301"/>
    </location>
</feature>
<protein>
    <recommendedName>
        <fullName evidence="5">DUF2029 domain-containing protein</fullName>
    </recommendedName>
</protein>
<feature type="compositionally biased region" description="Polar residues" evidence="1">
    <location>
        <begin position="490"/>
        <end position="500"/>
    </location>
</feature>
<sequence length="500" mass="54226">MTSPADRALQPAPKPARRSPWLLAVGSIGAWAIWLAALWVLFYFVTHYRTATGDVHYYYWGTRNPHSRGAPLTEYPHAGTWPLNLVFDMEPTDPFKFVRAFAMSCWVLSGLFMLYLWVSGLRRGGSLRGAWVWALFCSCAGPILVARLDLVPGLLVAFTFALVGSHPRIASALLAFATASKLWPGVLAAALVGKWNARRTYARLIWFALSLAGLCWITISTSGVDRLFSPLNYQDGRGLQIESVAATPYLIAAWMHPGQWRIKYMPSKSFEILGPNLDWAITATNIVMIATLVLALAAAAYHFFRGAWNDRTSMSLALAVVCLLIVSNKVFSPQYMVWIAPLVCVMCVRRKATVPALYAVLLILVTAATLVVYPVTYDGLIGPSLKGLPVVMLAIRNSGMLILTIWAIVLWVLSVRRAHAQDKAVHEVGESTPGVSTPGQGTGRDSDASVRDERAADGPLAEGGAKDATKQATTAEPAGSDKAADEAGTPPSTALVQEKS</sequence>
<feature type="transmembrane region" description="Helical" evidence="2">
    <location>
        <begin position="200"/>
        <end position="219"/>
    </location>
</feature>
<feature type="transmembrane region" description="Helical" evidence="2">
    <location>
        <begin position="21"/>
        <end position="45"/>
    </location>
</feature>
<dbReference type="RefSeq" id="WP_133258601.1">
    <property type="nucleotide sequence ID" value="NZ_QHCV01000096.1"/>
</dbReference>
<keyword evidence="2" id="KW-0472">Membrane</keyword>
<name>A0A364V477_9CORY</name>
<dbReference type="EMBL" id="QHCV01000096">
    <property type="protein sequence ID" value="RAV31429.1"/>
    <property type="molecule type" value="Genomic_DNA"/>
</dbReference>
<feature type="region of interest" description="Disordered" evidence="1">
    <location>
        <begin position="423"/>
        <end position="500"/>
    </location>
</feature>
<keyword evidence="2" id="KW-1133">Transmembrane helix</keyword>
<evidence type="ECO:0008006" key="5">
    <source>
        <dbReference type="Google" id="ProtNLM"/>
    </source>
</evidence>
<evidence type="ECO:0000313" key="4">
    <source>
        <dbReference type="Proteomes" id="UP000251577"/>
    </source>
</evidence>
<organism evidence="3 4">
    <name type="scientific">Corynebacterium heidelbergense</name>
    <dbReference type="NCBI Taxonomy" id="2055947"/>
    <lineage>
        <taxon>Bacteria</taxon>
        <taxon>Bacillati</taxon>
        <taxon>Actinomycetota</taxon>
        <taxon>Actinomycetes</taxon>
        <taxon>Mycobacteriales</taxon>
        <taxon>Corynebacteriaceae</taxon>
        <taxon>Corynebacterium</taxon>
    </lineage>
</organism>
<evidence type="ECO:0000256" key="2">
    <source>
        <dbReference type="SAM" id="Phobius"/>
    </source>
</evidence>
<proteinExistence type="predicted"/>
<reference evidence="3 4" key="1">
    <citation type="journal article" date="2018" name="Syst. Appl. Microbiol.">
        <title>Corynebacterium heidelbergense sp. nov., isolated from the preen glands of Egyptian geese (Alopochen aegyptiacus).</title>
        <authorList>
            <person name="Braun M.S."/>
            <person name="Wang E."/>
            <person name="Zimmermann S."/>
            <person name="Wink M."/>
        </authorList>
    </citation>
    <scope>NUCLEOTIDE SEQUENCE [LARGE SCALE GENOMIC DNA]</scope>
    <source>
        <strain evidence="3 4">647</strain>
    </source>
</reference>
<feature type="transmembrane region" description="Helical" evidence="2">
    <location>
        <begin position="352"/>
        <end position="373"/>
    </location>
</feature>
<comment type="caution">
    <text evidence="3">The sequence shown here is derived from an EMBL/GenBank/DDBJ whole genome shotgun (WGS) entry which is preliminary data.</text>
</comment>
<dbReference type="Proteomes" id="UP000251577">
    <property type="component" value="Unassembled WGS sequence"/>
</dbReference>
<feature type="transmembrane region" description="Helical" evidence="2">
    <location>
        <begin position="169"/>
        <end position="193"/>
    </location>
</feature>
<feature type="transmembrane region" description="Helical" evidence="2">
    <location>
        <begin position="97"/>
        <end position="118"/>
    </location>
</feature>
<accession>A0A364V477</accession>
<evidence type="ECO:0000313" key="3">
    <source>
        <dbReference type="EMBL" id="RAV31429.1"/>
    </source>
</evidence>
<feature type="transmembrane region" description="Helical" evidence="2">
    <location>
        <begin position="130"/>
        <end position="163"/>
    </location>
</feature>
<gene>
    <name evidence="3" type="ORF">DLJ54_08370</name>
</gene>
<dbReference type="AlphaFoldDB" id="A0A364V477"/>
<feature type="compositionally biased region" description="Basic and acidic residues" evidence="1">
    <location>
        <begin position="444"/>
        <end position="456"/>
    </location>
</feature>
<feature type="transmembrane region" description="Helical" evidence="2">
    <location>
        <begin position="393"/>
        <end position="413"/>
    </location>
</feature>
<keyword evidence="4" id="KW-1185">Reference proteome</keyword>
<evidence type="ECO:0000256" key="1">
    <source>
        <dbReference type="SAM" id="MobiDB-lite"/>
    </source>
</evidence>